<gene>
    <name evidence="3" type="ORF">Gorai_017318</name>
</gene>
<organism evidence="3 4">
    <name type="scientific">Gossypium raimondii</name>
    <name type="common">Peruvian cotton</name>
    <name type="synonym">Gossypium klotzschianum subsp. raimondii</name>
    <dbReference type="NCBI Taxonomy" id="29730"/>
    <lineage>
        <taxon>Eukaryota</taxon>
        <taxon>Viridiplantae</taxon>
        <taxon>Streptophyta</taxon>
        <taxon>Embryophyta</taxon>
        <taxon>Tracheophyta</taxon>
        <taxon>Spermatophyta</taxon>
        <taxon>Magnoliopsida</taxon>
        <taxon>eudicotyledons</taxon>
        <taxon>Gunneridae</taxon>
        <taxon>Pentapetalae</taxon>
        <taxon>rosids</taxon>
        <taxon>malvids</taxon>
        <taxon>Malvales</taxon>
        <taxon>Malvaceae</taxon>
        <taxon>Malvoideae</taxon>
        <taxon>Gossypium</taxon>
    </lineage>
</organism>
<dbReference type="PANTHER" id="PTHR13213:SF2">
    <property type="entry name" value="MYB-BINDING PROTEIN 1A"/>
    <property type="match status" value="1"/>
</dbReference>
<sequence>MEGQTDLATNNTVLVPSNKKITMDNNKEGEMGNGVMEIIKKRKQIDMEKQPKQMNISGLPEFHVSVFKDLASKDSSVRDAALEKIVTELQEVQKEYDRLNDKDNLVDDDGGLKLDAQMDDGLDNCASSLRYAVHHQERVWIHVLPLVLQYVRQGFALGLTALVAKIPIIKVDSLLKLIVNLLEVSSSMKDQDVRDCLLGWLSAYGALTQSGRLAKEWLSDEDTLHIKEFMRKQHIVNPGFIVGGLFLVNVLLPDTALHTEDAVLVSCSLRKRKRDRKSKEIAKSVQCFCEIVIEESLLQLSHDSKHLAFDILLLLLPRLPSSFIQIVLSYKVIKCLIDILSTKDSWLYKDGRNFLKELLVWVRNDDIRRAAVIVAFQKHNNGKFDCITKTKTVRDLMAEFKTESGCFLIVENLINLFLNDHASNEPTDQSQTTGEIVENLNN</sequence>
<dbReference type="Pfam" id="PF04931">
    <property type="entry name" value="DNA_pol_phi"/>
    <property type="match status" value="2"/>
</dbReference>
<keyword evidence="2" id="KW-0539">Nucleus</keyword>
<reference evidence="3 4" key="1">
    <citation type="journal article" date="2019" name="Genome Biol. Evol.">
        <title>Insights into the evolution of the New World diploid cottons (Gossypium, subgenus Houzingenia) based on genome sequencing.</title>
        <authorList>
            <person name="Grover C.E."/>
            <person name="Arick M.A. 2nd"/>
            <person name="Thrash A."/>
            <person name="Conover J.L."/>
            <person name="Sanders W.S."/>
            <person name="Peterson D.G."/>
            <person name="Frelichowski J.E."/>
            <person name="Scheffler J.A."/>
            <person name="Scheffler B.E."/>
            <person name="Wendel J.F."/>
        </authorList>
    </citation>
    <scope>NUCLEOTIDE SEQUENCE [LARGE SCALE GENOMIC DNA]</scope>
    <source>
        <strain evidence="3">8</strain>
        <tissue evidence="3">Leaf</tissue>
    </source>
</reference>
<dbReference type="EMBL" id="JABEZZ010000005">
    <property type="protein sequence ID" value="MBA0586583.1"/>
    <property type="molecule type" value="Genomic_DNA"/>
</dbReference>
<evidence type="ECO:0000256" key="1">
    <source>
        <dbReference type="ARBA" id="ARBA00004123"/>
    </source>
</evidence>
<name>A0A7J8PBP1_GOSRA</name>
<accession>A0A7J8PBP1</accession>
<dbReference type="Proteomes" id="UP000593578">
    <property type="component" value="Unassembled WGS sequence"/>
</dbReference>
<dbReference type="GO" id="GO:0006355">
    <property type="term" value="P:regulation of DNA-templated transcription"/>
    <property type="evidence" value="ECO:0007669"/>
    <property type="project" value="InterPro"/>
</dbReference>
<dbReference type="InterPro" id="IPR007015">
    <property type="entry name" value="DNA_pol_V/MYBBP1A"/>
</dbReference>
<evidence type="ECO:0000313" key="4">
    <source>
        <dbReference type="Proteomes" id="UP000593578"/>
    </source>
</evidence>
<comment type="subcellular location">
    <subcellularLocation>
        <location evidence="1">Nucleus</location>
    </subcellularLocation>
</comment>
<dbReference type="GO" id="GO:0003677">
    <property type="term" value="F:DNA binding"/>
    <property type="evidence" value="ECO:0007669"/>
    <property type="project" value="InterPro"/>
</dbReference>
<protein>
    <submittedName>
        <fullName evidence="3">Uncharacterized protein</fullName>
    </submittedName>
</protein>
<evidence type="ECO:0000256" key="2">
    <source>
        <dbReference type="ARBA" id="ARBA00023242"/>
    </source>
</evidence>
<dbReference type="PANTHER" id="PTHR13213">
    <property type="entry name" value="MYB-BINDING PROTEIN 1A FAMILY MEMBER"/>
    <property type="match status" value="1"/>
</dbReference>
<evidence type="ECO:0000313" key="3">
    <source>
        <dbReference type="EMBL" id="MBA0586583.1"/>
    </source>
</evidence>
<dbReference type="GO" id="GO:0005730">
    <property type="term" value="C:nucleolus"/>
    <property type="evidence" value="ECO:0007669"/>
    <property type="project" value="InterPro"/>
</dbReference>
<proteinExistence type="predicted"/>
<dbReference type="AlphaFoldDB" id="A0A7J8PBP1"/>
<comment type="caution">
    <text evidence="3">The sequence shown here is derived from an EMBL/GenBank/DDBJ whole genome shotgun (WGS) entry which is preliminary data.</text>
</comment>